<gene>
    <name evidence="1" type="ORF">GCM10010981_40430</name>
</gene>
<organism evidence="1 2">
    <name type="scientific">Dyella nitratireducens</name>
    <dbReference type="NCBI Taxonomy" id="1849580"/>
    <lineage>
        <taxon>Bacteria</taxon>
        <taxon>Pseudomonadati</taxon>
        <taxon>Pseudomonadota</taxon>
        <taxon>Gammaproteobacteria</taxon>
        <taxon>Lysobacterales</taxon>
        <taxon>Rhodanobacteraceae</taxon>
        <taxon>Dyella</taxon>
    </lineage>
</organism>
<keyword evidence="2" id="KW-1185">Reference proteome</keyword>
<evidence type="ECO:0000313" key="1">
    <source>
        <dbReference type="EMBL" id="GGA47150.1"/>
    </source>
</evidence>
<evidence type="ECO:0000313" key="2">
    <source>
        <dbReference type="Proteomes" id="UP000620046"/>
    </source>
</evidence>
<comment type="caution">
    <text evidence="1">The sequence shown here is derived from an EMBL/GenBank/DDBJ whole genome shotgun (WGS) entry which is preliminary data.</text>
</comment>
<dbReference type="RefSeq" id="WP_188797140.1">
    <property type="nucleotide sequence ID" value="NZ_BMJA01000004.1"/>
</dbReference>
<dbReference type="EMBL" id="BMJA01000004">
    <property type="protein sequence ID" value="GGA47150.1"/>
    <property type="molecule type" value="Genomic_DNA"/>
</dbReference>
<name>A0ABQ1GNR6_9GAMM</name>
<sequence length="111" mass="11892">MRDLTVEELSGVSGGLDMTSAYETNAWFDGHLSDFFRNIYDSIFENNSSSNNNNPPQVSSDTMNSFVKACIQAGGTASLVTASGQSSGNVRLVNVSGGVQFMRLTCNMPSH</sequence>
<proteinExistence type="predicted"/>
<accession>A0ABQ1GNR6</accession>
<protein>
    <submittedName>
        <fullName evidence="1">Uncharacterized protein</fullName>
    </submittedName>
</protein>
<reference evidence="2" key="1">
    <citation type="journal article" date="2019" name="Int. J. Syst. Evol. Microbiol.">
        <title>The Global Catalogue of Microorganisms (GCM) 10K type strain sequencing project: providing services to taxonomists for standard genome sequencing and annotation.</title>
        <authorList>
            <consortium name="The Broad Institute Genomics Platform"/>
            <consortium name="The Broad Institute Genome Sequencing Center for Infectious Disease"/>
            <person name="Wu L."/>
            <person name="Ma J."/>
        </authorList>
    </citation>
    <scope>NUCLEOTIDE SEQUENCE [LARGE SCALE GENOMIC DNA]</scope>
    <source>
        <strain evidence="2">CGMCC 1.15439</strain>
    </source>
</reference>
<dbReference type="Proteomes" id="UP000620046">
    <property type="component" value="Unassembled WGS sequence"/>
</dbReference>